<dbReference type="InterPro" id="IPR003593">
    <property type="entry name" value="AAA+_ATPase"/>
</dbReference>
<dbReference type="SUPFAM" id="SSF52540">
    <property type="entry name" value="P-loop containing nucleoside triphosphate hydrolases"/>
    <property type="match status" value="1"/>
</dbReference>
<keyword evidence="3" id="KW-0547">Nucleotide-binding</keyword>
<keyword evidence="4" id="KW-0067">ATP-binding</keyword>
<protein>
    <submittedName>
        <fullName evidence="5">ABC transporter</fullName>
    </submittedName>
</protein>
<dbReference type="KEGG" id="wma:WM2015_1756"/>
<reference evidence="5 6" key="1">
    <citation type="submission" date="2015-07" db="EMBL/GenBank/DDBJ databases">
        <authorList>
            <person name="Noorani M."/>
        </authorList>
    </citation>
    <scope>NUCLEOTIDE SEQUENCE [LARGE SCALE GENOMIC DNA]</scope>
    <source>
        <strain evidence="5 6">KCTC 42284</strain>
    </source>
</reference>
<dbReference type="Proteomes" id="UP000066624">
    <property type="component" value="Chromosome"/>
</dbReference>
<dbReference type="PATRIC" id="fig|1579979.3.peg.1798"/>
<accession>A0A0K0XWR6</accession>
<evidence type="ECO:0000256" key="3">
    <source>
        <dbReference type="ARBA" id="ARBA00022741"/>
    </source>
</evidence>
<dbReference type="EMBL" id="CP012154">
    <property type="protein sequence ID" value="AKS42123.1"/>
    <property type="molecule type" value="Genomic_DNA"/>
</dbReference>
<proteinExistence type="inferred from homology"/>
<evidence type="ECO:0000313" key="6">
    <source>
        <dbReference type="Proteomes" id="UP000066624"/>
    </source>
</evidence>
<dbReference type="Gene3D" id="3.40.50.300">
    <property type="entry name" value="P-loop containing nucleotide triphosphate hydrolases"/>
    <property type="match status" value="1"/>
</dbReference>
<dbReference type="GO" id="GO:0016887">
    <property type="term" value="F:ATP hydrolysis activity"/>
    <property type="evidence" value="ECO:0007669"/>
    <property type="project" value="InterPro"/>
</dbReference>
<dbReference type="Pfam" id="PF00005">
    <property type="entry name" value="ABC_tran"/>
    <property type="match status" value="1"/>
</dbReference>
<evidence type="ECO:0000313" key="5">
    <source>
        <dbReference type="EMBL" id="AKS42123.1"/>
    </source>
</evidence>
<dbReference type="GO" id="GO:0005524">
    <property type="term" value="F:ATP binding"/>
    <property type="evidence" value="ECO:0007669"/>
    <property type="project" value="UniProtKB-KW"/>
</dbReference>
<dbReference type="PANTHER" id="PTHR43335:SF4">
    <property type="entry name" value="ABC TRANSPORTER, ATP-BINDING PROTEIN"/>
    <property type="match status" value="1"/>
</dbReference>
<dbReference type="InterPro" id="IPR003439">
    <property type="entry name" value="ABC_transporter-like_ATP-bd"/>
</dbReference>
<dbReference type="AlphaFoldDB" id="A0A0K0XWR6"/>
<comment type="similarity">
    <text evidence="1">Belongs to the ABC transporter superfamily.</text>
</comment>
<dbReference type="PROSITE" id="PS50893">
    <property type="entry name" value="ABC_TRANSPORTER_2"/>
    <property type="match status" value="1"/>
</dbReference>
<evidence type="ECO:0000256" key="4">
    <source>
        <dbReference type="ARBA" id="ARBA00022840"/>
    </source>
</evidence>
<sequence>MIEAKSLTREFGALRAVDELSFSVEPGTVLGFLGPNGAGKSTTMKMLTGFLAPTSGTASIMGHDIIEDGLAARREMGYLPEGAPLYGELNVARFLHFAAEARGFRGEEVRRRVHSAVDRLNLGEVMGQSIETLSKGFKRRVGLAQAILHDPPVLILDEPTDGLDPNQKHQVRRLIREMSSDKIIIVSTHILEEVDALCSRAMIIARGKLLADDTPTGLLKRSRYHNAVTLVLDELEAAASRLGELPESREVEVRRGRLTVFPSGKGKLFEAVTEVVREAGWDVDQIQLEPGRLDEVFRTVTGQEAA</sequence>
<keyword evidence="6" id="KW-1185">Reference proteome</keyword>
<dbReference type="OrthoDB" id="9805029at2"/>
<dbReference type="PANTHER" id="PTHR43335">
    <property type="entry name" value="ABC TRANSPORTER, ATP-BINDING PROTEIN"/>
    <property type="match status" value="1"/>
</dbReference>
<evidence type="ECO:0000256" key="1">
    <source>
        <dbReference type="ARBA" id="ARBA00005417"/>
    </source>
</evidence>
<dbReference type="InterPro" id="IPR027417">
    <property type="entry name" value="P-loop_NTPase"/>
</dbReference>
<dbReference type="CDD" id="cd03230">
    <property type="entry name" value="ABC_DR_subfamily_A"/>
    <property type="match status" value="1"/>
</dbReference>
<gene>
    <name evidence="5" type="ORF">WM2015_1756</name>
</gene>
<organism evidence="5 6">
    <name type="scientific">Wenzhouxiangella marina</name>
    <dbReference type="NCBI Taxonomy" id="1579979"/>
    <lineage>
        <taxon>Bacteria</taxon>
        <taxon>Pseudomonadati</taxon>
        <taxon>Pseudomonadota</taxon>
        <taxon>Gammaproteobacteria</taxon>
        <taxon>Chromatiales</taxon>
        <taxon>Wenzhouxiangellaceae</taxon>
        <taxon>Wenzhouxiangella</taxon>
    </lineage>
</organism>
<evidence type="ECO:0000256" key="2">
    <source>
        <dbReference type="ARBA" id="ARBA00022448"/>
    </source>
</evidence>
<dbReference type="SMART" id="SM00382">
    <property type="entry name" value="AAA"/>
    <property type="match status" value="1"/>
</dbReference>
<dbReference type="STRING" id="1579979.WM2015_1756"/>
<dbReference type="RefSeq" id="WP_049725707.1">
    <property type="nucleotide sequence ID" value="NZ_CP012154.1"/>
</dbReference>
<name>A0A0K0XWR6_9GAMM</name>
<keyword evidence="2" id="KW-0813">Transport</keyword>